<dbReference type="EMBL" id="GBRH01187607">
    <property type="protein sequence ID" value="JAE10289.1"/>
    <property type="molecule type" value="Transcribed_RNA"/>
</dbReference>
<reference evidence="1" key="2">
    <citation type="journal article" date="2015" name="Data Brief">
        <title>Shoot transcriptome of the giant reed, Arundo donax.</title>
        <authorList>
            <person name="Barrero R.A."/>
            <person name="Guerrero F.D."/>
            <person name="Moolhuijzen P."/>
            <person name="Goolsby J.A."/>
            <person name="Tidwell J."/>
            <person name="Bellgard S.E."/>
            <person name="Bellgard M.I."/>
        </authorList>
    </citation>
    <scope>NUCLEOTIDE SEQUENCE</scope>
    <source>
        <tissue evidence="1">Shoot tissue taken approximately 20 cm above the soil surface</tissue>
    </source>
</reference>
<name>A0A0A9FGC3_ARUDO</name>
<reference evidence="1" key="1">
    <citation type="submission" date="2014-09" db="EMBL/GenBank/DDBJ databases">
        <authorList>
            <person name="Magalhaes I.L.F."/>
            <person name="Oliveira U."/>
            <person name="Santos F.R."/>
            <person name="Vidigal T.H.D.A."/>
            <person name="Brescovit A.D."/>
            <person name="Santos A.J."/>
        </authorList>
    </citation>
    <scope>NUCLEOTIDE SEQUENCE</scope>
    <source>
        <tissue evidence="1">Shoot tissue taken approximately 20 cm above the soil surface</tissue>
    </source>
</reference>
<organism evidence="1">
    <name type="scientific">Arundo donax</name>
    <name type="common">Giant reed</name>
    <name type="synonym">Donax arundinaceus</name>
    <dbReference type="NCBI Taxonomy" id="35708"/>
    <lineage>
        <taxon>Eukaryota</taxon>
        <taxon>Viridiplantae</taxon>
        <taxon>Streptophyta</taxon>
        <taxon>Embryophyta</taxon>
        <taxon>Tracheophyta</taxon>
        <taxon>Spermatophyta</taxon>
        <taxon>Magnoliopsida</taxon>
        <taxon>Liliopsida</taxon>
        <taxon>Poales</taxon>
        <taxon>Poaceae</taxon>
        <taxon>PACMAD clade</taxon>
        <taxon>Arundinoideae</taxon>
        <taxon>Arundineae</taxon>
        <taxon>Arundo</taxon>
    </lineage>
</organism>
<accession>A0A0A9FGC3</accession>
<dbReference type="AlphaFoldDB" id="A0A0A9FGC3"/>
<protein>
    <submittedName>
        <fullName evidence="1">Uncharacterized protein</fullName>
    </submittedName>
</protein>
<sequence>MPTNQGTLQFMPICIRCKKIQKTKNNITKYIIRFPRITRKIPSLIISGQ</sequence>
<proteinExistence type="predicted"/>
<evidence type="ECO:0000313" key="1">
    <source>
        <dbReference type="EMBL" id="JAE10289.1"/>
    </source>
</evidence>